<dbReference type="EMBL" id="VYSA01000008">
    <property type="protein sequence ID" value="KAA9104501.1"/>
    <property type="molecule type" value="Genomic_DNA"/>
</dbReference>
<reference evidence="2" key="1">
    <citation type="submission" date="2019-09" db="EMBL/GenBank/DDBJ databases">
        <title>Mumia zhuanghuii sp. nov. isolated from the intestinal contents of plateau pika (Ochotona curzoniae) in the Qinghai-Tibet plateau of China.</title>
        <authorList>
            <person name="Tian Z."/>
        </authorList>
    </citation>
    <scope>NUCLEOTIDE SEQUENCE [LARGE SCALE GENOMIC DNA]</scope>
    <source>
        <strain evidence="2">JCM 30598</strain>
    </source>
</reference>
<dbReference type="OrthoDB" id="9813713at2"/>
<dbReference type="AlphaFoldDB" id="A0A5J5IVW9"/>
<sequence>MLYADDMSLTLVFDGDCAFCSRAVTWLGGHVSFTAQPWQFADIEELGLSLQQVESSVWLLENGRSPVGGADAFALLFSRARMRRWRIVGALMRWRGIRHAARLSYRWIARHRNQMPGGTPACAVVS</sequence>
<dbReference type="InterPro" id="IPR007263">
    <property type="entry name" value="DCC1-like"/>
</dbReference>
<evidence type="ECO:0000313" key="1">
    <source>
        <dbReference type="EMBL" id="KAA9104501.1"/>
    </source>
</evidence>
<accession>A0A5J5IVW9</accession>
<organism evidence="1 2">
    <name type="scientific">Microbacterium rhizomatis</name>
    <dbReference type="NCBI Taxonomy" id="1631477"/>
    <lineage>
        <taxon>Bacteria</taxon>
        <taxon>Bacillati</taxon>
        <taxon>Actinomycetota</taxon>
        <taxon>Actinomycetes</taxon>
        <taxon>Micrococcales</taxon>
        <taxon>Microbacteriaceae</taxon>
        <taxon>Microbacterium</taxon>
    </lineage>
</organism>
<keyword evidence="2" id="KW-1185">Reference proteome</keyword>
<evidence type="ECO:0000313" key="2">
    <source>
        <dbReference type="Proteomes" id="UP000325827"/>
    </source>
</evidence>
<protein>
    <submittedName>
        <fullName evidence="1">DUF393 domain-containing protein</fullName>
    </submittedName>
</protein>
<dbReference type="Proteomes" id="UP000325827">
    <property type="component" value="Unassembled WGS sequence"/>
</dbReference>
<gene>
    <name evidence="1" type="ORF">F6B43_19215</name>
</gene>
<dbReference type="GO" id="GO:0015035">
    <property type="term" value="F:protein-disulfide reductase activity"/>
    <property type="evidence" value="ECO:0007669"/>
    <property type="project" value="InterPro"/>
</dbReference>
<name>A0A5J5IVW9_9MICO</name>
<dbReference type="Pfam" id="PF04134">
    <property type="entry name" value="DCC1-like"/>
    <property type="match status" value="1"/>
</dbReference>
<proteinExistence type="predicted"/>
<comment type="caution">
    <text evidence="1">The sequence shown here is derived from an EMBL/GenBank/DDBJ whole genome shotgun (WGS) entry which is preliminary data.</text>
</comment>